<dbReference type="AlphaFoldDB" id="A0AAD6NLL3"/>
<name>A0AAD6NLL3_DREDA</name>
<proteinExistence type="predicted"/>
<evidence type="ECO:0000313" key="3">
    <source>
        <dbReference type="Proteomes" id="UP001221413"/>
    </source>
</evidence>
<evidence type="ECO:0000256" key="1">
    <source>
        <dbReference type="SAM" id="Phobius"/>
    </source>
</evidence>
<protein>
    <submittedName>
        <fullName evidence="2">Uncharacterized protein</fullName>
    </submittedName>
</protein>
<comment type="caution">
    <text evidence="2">The sequence shown here is derived from an EMBL/GenBank/DDBJ whole genome shotgun (WGS) entry which is preliminary data.</text>
</comment>
<evidence type="ECO:0000313" key="2">
    <source>
        <dbReference type="EMBL" id="KAJ6263936.1"/>
    </source>
</evidence>
<feature type="transmembrane region" description="Helical" evidence="1">
    <location>
        <begin position="70"/>
        <end position="92"/>
    </location>
</feature>
<keyword evidence="1" id="KW-1133">Transmembrane helix</keyword>
<keyword evidence="1" id="KW-0812">Transmembrane</keyword>
<reference evidence="2" key="1">
    <citation type="submission" date="2023-01" db="EMBL/GenBank/DDBJ databases">
        <title>The chitinases involved in constricting ring structure development in the nematode-trapping fungus Drechslerella dactyloides.</title>
        <authorList>
            <person name="Wang R."/>
            <person name="Zhang L."/>
            <person name="Tang P."/>
            <person name="Li S."/>
            <person name="Liang L."/>
        </authorList>
    </citation>
    <scope>NUCLEOTIDE SEQUENCE</scope>
    <source>
        <strain evidence="2">YMF1.00031</strain>
    </source>
</reference>
<keyword evidence="3" id="KW-1185">Reference proteome</keyword>
<gene>
    <name evidence="2" type="ORF">Dda_0073</name>
</gene>
<keyword evidence="1" id="KW-0472">Membrane</keyword>
<accession>A0AAD6NLL3</accession>
<dbReference type="EMBL" id="JAQGDS010000001">
    <property type="protein sequence ID" value="KAJ6263936.1"/>
    <property type="molecule type" value="Genomic_DNA"/>
</dbReference>
<feature type="transmembrane region" description="Helical" evidence="1">
    <location>
        <begin position="36"/>
        <end position="58"/>
    </location>
</feature>
<dbReference type="Proteomes" id="UP001221413">
    <property type="component" value="Unassembled WGS sequence"/>
</dbReference>
<organism evidence="2 3">
    <name type="scientific">Drechslerella dactyloides</name>
    <name type="common">Nematode-trapping fungus</name>
    <name type="synonym">Arthrobotrys dactyloides</name>
    <dbReference type="NCBI Taxonomy" id="74499"/>
    <lineage>
        <taxon>Eukaryota</taxon>
        <taxon>Fungi</taxon>
        <taxon>Dikarya</taxon>
        <taxon>Ascomycota</taxon>
        <taxon>Pezizomycotina</taxon>
        <taxon>Orbiliomycetes</taxon>
        <taxon>Orbiliales</taxon>
        <taxon>Orbiliaceae</taxon>
        <taxon>Drechslerella</taxon>
    </lineage>
</organism>
<sequence length="128" mass="14684">MATLSPALVLLANLQRPELQIPVEHYDTISPLRPSLVAKCELSLIAITFIFVVLRITLRWHRSIVNIEDGILAFAWLTFAIGMSLETGAYLYQKDWIMHNSYYDTSNETFVTPDERGQIHMLNLSYKV</sequence>